<dbReference type="Proteomes" id="UP000245946">
    <property type="component" value="Unassembled WGS sequence"/>
</dbReference>
<organism evidence="1 2">
    <name type="scientific">Tilletiopsis washingtonensis</name>
    <dbReference type="NCBI Taxonomy" id="58919"/>
    <lineage>
        <taxon>Eukaryota</taxon>
        <taxon>Fungi</taxon>
        <taxon>Dikarya</taxon>
        <taxon>Basidiomycota</taxon>
        <taxon>Ustilaginomycotina</taxon>
        <taxon>Exobasidiomycetes</taxon>
        <taxon>Entylomatales</taxon>
        <taxon>Entylomatales incertae sedis</taxon>
        <taxon>Tilletiopsis</taxon>
    </lineage>
</organism>
<protein>
    <submittedName>
        <fullName evidence="1">Uncharacterized protein</fullName>
    </submittedName>
</protein>
<sequence>MSARELLRETGVALEMLSRRAARATLAADGAWTLGVPSSTRVIDELLVTDDGRETDFLLLPASGLTTTEMHRADGRAVGGPMAPTGDVLACGATGSLATTLVLLRVATLRRTGCCAGSVVRRRRVPLNAAGPRSSTGKSSPDSDSSAADWLARVCCACDAGVALEMRGVLRFSRLSSCCLADLRRRSKSAQKRSRAARVTHRAML</sequence>
<accession>A0A316ZDL1</accession>
<dbReference type="EMBL" id="KZ819287">
    <property type="protein sequence ID" value="PWN99800.1"/>
    <property type="molecule type" value="Genomic_DNA"/>
</dbReference>
<evidence type="ECO:0000313" key="2">
    <source>
        <dbReference type="Proteomes" id="UP000245946"/>
    </source>
</evidence>
<proteinExistence type="predicted"/>
<dbReference type="AlphaFoldDB" id="A0A316ZDL1"/>
<keyword evidence="2" id="KW-1185">Reference proteome</keyword>
<name>A0A316ZDL1_9BASI</name>
<reference evidence="1 2" key="1">
    <citation type="journal article" date="2018" name="Mol. Biol. Evol.">
        <title>Broad Genomic Sampling Reveals a Smut Pathogenic Ancestry of the Fungal Clade Ustilaginomycotina.</title>
        <authorList>
            <person name="Kijpornyongpan T."/>
            <person name="Mondo S.J."/>
            <person name="Barry K."/>
            <person name="Sandor L."/>
            <person name="Lee J."/>
            <person name="Lipzen A."/>
            <person name="Pangilinan J."/>
            <person name="LaButti K."/>
            <person name="Hainaut M."/>
            <person name="Henrissat B."/>
            <person name="Grigoriev I.V."/>
            <person name="Spatafora J.W."/>
            <person name="Aime M.C."/>
        </authorList>
    </citation>
    <scope>NUCLEOTIDE SEQUENCE [LARGE SCALE GENOMIC DNA]</scope>
    <source>
        <strain evidence="1 2">MCA 4186</strain>
    </source>
</reference>
<dbReference type="GeneID" id="37267091"/>
<gene>
    <name evidence="1" type="ORF">FA09DRAFT_219826</name>
</gene>
<evidence type="ECO:0000313" key="1">
    <source>
        <dbReference type="EMBL" id="PWN99800.1"/>
    </source>
</evidence>
<dbReference type="RefSeq" id="XP_025600079.1">
    <property type="nucleotide sequence ID" value="XM_025739545.1"/>
</dbReference>